<reference evidence="2 3" key="1">
    <citation type="submission" date="2018-08" db="EMBL/GenBank/DDBJ databases">
        <title>Comparative analysis of Burkholderia isolates from Puerto Rico.</title>
        <authorList>
            <person name="Hall C."/>
            <person name="Sahl J."/>
            <person name="Wagner D."/>
        </authorList>
    </citation>
    <scope>NUCLEOTIDE SEQUENCE [LARGE SCALE GENOMIC DNA]</scope>
    <source>
        <strain evidence="2 3">Bp8966</strain>
    </source>
</reference>
<comment type="caution">
    <text evidence="1">The sequence shown here is derived from an EMBL/GenBank/DDBJ whole genome shotgun (WGS) entry which is preliminary data.</text>
</comment>
<sequence length="68" mass="7009">MSEPLTVIVPRGTKVAVKEVDALHTVDPRAGADRHALIVGGADLKVAIAKQADGLPLSARAAFMTMCG</sequence>
<dbReference type="EMBL" id="VZOK01000001">
    <property type="protein sequence ID" value="KAB0641505.1"/>
    <property type="molecule type" value="Genomic_DNA"/>
</dbReference>
<name>A0A3P0GT31_9BURK</name>
<dbReference type="GeneID" id="93053555"/>
<evidence type="ECO:0000313" key="1">
    <source>
        <dbReference type="EMBL" id="KAB0641505.1"/>
    </source>
</evidence>
<organism evidence="1 4">
    <name type="scientific">Burkholderia stagnalis</name>
    <dbReference type="NCBI Taxonomy" id="1503054"/>
    <lineage>
        <taxon>Bacteria</taxon>
        <taxon>Pseudomonadati</taxon>
        <taxon>Pseudomonadota</taxon>
        <taxon>Betaproteobacteria</taxon>
        <taxon>Burkholderiales</taxon>
        <taxon>Burkholderiaceae</taxon>
        <taxon>Burkholderia</taxon>
        <taxon>Burkholderia cepacia complex</taxon>
    </lineage>
</organism>
<dbReference type="AlphaFoldDB" id="A0A3P0GT31"/>
<evidence type="ECO:0000313" key="2">
    <source>
        <dbReference type="EMBL" id="RQY90394.1"/>
    </source>
</evidence>
<dbReference type="EMBL" id="QTPM01000022">
    <property type="protein sequence ID" value="RQY90394.1"/>
    <property type="molecule type" value="Genomic_DNA"/>
</dbReference>
<keyword evidence="3" id="KW-1185">Reference proteome</keyword>
<dbReference type="Proteomes" id="UP000473470">
    <property type="component" value="Unassembled WGS sequence"/>
</dbReference>
<accession>A0A3P0GT31</accession>
<dbReference type="RefSeq" id="WP_124483233.1">
    <property type="nucleotide sequence ID" value="NZ_CABVPM010000030.1"/>
</dbReference>
<gene>
    <name evidence="2" type="ORF">DF017_18720</name>
    <name evidence="1" type="ORF">F7R25_00220</name>
</gene>
<reference evidence="1 4" key="2">
    <citation type="submission" date="2019-09" db="EMBL/GenBank/DDBJ databases">
        <title>Draft genome sequences of 48 bacterial type strains from the CCUG.</title>
        <authorList>
            <person name="Tunovic T."/>
            <person name="Pineiro-Iglesias B."/>
            <person name="Unosson C."/>
            <person name="Inganas E."/>
            <person name="Ohlen M."/>
            <person name="Cardew S."/>
            <person name="Jensie-Markopoulos S."/>
            <person name="Salva-Serra F."/>
            <person name="Jaen-Luchoro D."/>
            <person name="Karlsson R."/>
            <person name="Svensson-Stadler L."/>
            <person name="Chun J."/>
            <person name="Moore E."/>
        </authorList>
    </citation>
    <scope>NUCLEOTIDE SEQUENCE [LARGE SCALE GENOMIC DNA]</scope>
    <source>
        <strain evidence="1 4">CCUG 65686</strain>
    </source>
</reference>
<dbReference type="Proteomes" id="UP000281098">
    <property type="component" value="Unassembled WGS sequence"/>
</dbReference>
<evidence type="ECO:0000313" key="3">
    <source>
        <dbReference type="Proteomes" id="UP000281098"/>
    </source>
</evidence>
<proteinExistence type="predicted"/>
<protein>
    <submittedName>
        <fullName evidence="1">Uncharacterized protein</fullName>
    </submittedName>
</protein>
<evidence type="ECO:0000313" key="4">
    <source>
        <dbReference type="Proteomes" id="UP000473470"/>
    </source>
</evidence>